<protein>
    <submittedName>
        <fullName evidence="2">Uncharacterized protein</fullName>
    </submittedName>
</protein>
<reference evidence="2" key="1">
    <citation type="submission" date="2018-08" db="EMBL/GenBank/DDBJ databases">
        <authorList>
            <person name="Rossello M."/>
        </authorList>
    </citation>
    <scope>NUCLEOTIDE SEQUENCE [LARGE SCALE GENOMIC DNA]</scope>
    <source>
        <strain evidence="2">cv. Chinese Spring</strain>
    </source>
</reference>
<evidence type="ECO:0000313" key="2">
    <source>
        <dbReference type="EnsemblPlants" id="TraesCS1A02G315800.1.cds1"/>
    </source>
</evidence>
<organism evidence="2">
    <name type="scientific">Triticum aestivum</name>
    <name type="common">Wheat</name>
    <dbReference type="NCBI Taxonomy" id="4565"/>
    <lineage>
        <taxon>Eukaryota</taxon>
        <taxon>Viridiplantae</taxon>
        <taxon>Streptophyta</taxon>
        <taxon>Embryophyta</taxon>
        <taxon>Tracheophyta</taxon>
        <taxon>Spermatophyta</taxon>
        <taxon>Magnoliopsida</taxon>
        <taxon>Liliopsida</taxon>
        <taxon>Poales</taxon>
        <taxon>Poaceae</taxon>
        <taxon>BOP clade</taxon>
        <taxon>Pooideae</taxon>
        <taxon>Triticodae</taxon>
        <taxon>Triticeae</taxon>
        <taxon>Triticinae</taxon>
        <taxon>Triticum</taxon>
    </lineage>
</organism>
<feature type="region of interest" description="Disordered" evidence="1">
    <location>
        <begin position="1"/>
        <end position="193"/>
    </location>
</feature>
<keyword evidence="3" id="KW-1185">Reference proteome</keyword>
<evidence type="ECO:0000256" key="1">
    <source>
        <dbReference type="SAM" id="MobiDB-lite"/>
    </source>
</evidence>
<dbReference type="Proteomes" id="UP000019116">
    <property type="component" value="Chromosome 1A"/>
</dbReference>
<dbReference type="EnsemblPlants" id="TraesCS1A02G315800.1">
    <property type="protein sequence ID" value="TraesCS1A02G315800.1.cds1"/>
    <property type="gene ID" value="TraesCS1A02G315800"/>
</dbReference>
<accession>A0A3B5Y423</accession>
<reference evidence="2" key="2">
    <citation type="submission" date="2018-10" db="UniProtKB">
        <authorList>
            <consortium name="EnsemblPlants"/>
        </authorList>
    </citation>
    <scope>IDENTIFICATION</scope>
</reference>
<proteinExistence type="predicted"/>
<name>A0A3B5Y423_WHEAT</name>
<dbReference type="OMA" id="PCHREDG"/>
<feature type="compositionally biased region" description="Polar residues" evidence="1">
    <location>
        <begin position="64"/>
        <end position="74"/>
    </location>
</feature>
<dbReference type="Gramene" id="TraesCS1A02G315800.1">
    <property type="protein sequence ID" value="TraesCS1A02G315800.1.cds1"/>
    <property type="gene ID" value="TraesCS1A02G315800"/>
</dbReference>
<dbReference type="AlphaFoldDB" id="A0A3B5Y423"/>
<sequence>MAGVEAGDATDAVKDPTMGACCGAPQQPLVDSKDNPPDPSMCTLAVTGFRPQQAMAVPPRGDSRTTSMWPSTIQPPRCGGQDIEGRGWDWQGQGWGKGRIDVGHHRGCRGGSLELGQDPHPAQTDHVSPQPTGAGSLGEDPCHREDGGTAKQGSGGRRGRARRGPRIRQRVVQGRPEQGDGVCTAARAHPSRE</sequence>
<dbReference type="Gramene" id="TraesCS1A03G0784100.1">
    <property type="protein sequence ID" value="TraesCS1A03G0784100.1.CDS1"/>
    <property type="gene ID" value="TraesCS1A03G0784100"/>
</dbReference>
<dbReference type="Gramene" id="TraesWEE_scaffold_068445_01G000100.1">
    <property type="protein sequence ID" value="TraesWEE_scaffold_068445_01G000100.1"/>
    <property type="gene ID" value="TraesWEE_scaffold_068445_01G000100"/>
</dbReference>
<dbReference type="Gramene" id="TraesNOR1A03G00139320.1">
    <property type="protein sequence ID" value="TraesNOR1A03G00139320.1.CDS1"/>
    <property type="gene ID" value="TraesNOR1A03G00139320"/>
</dbReference>
<feature type="compositionally biased region" description="Basic residues" evidence="1">
    <location>
        <begin position="157"/>
        <end position="169"/>
    </location>
</feature>
<evidence type="ECO:0000313" key="3">
    <source>
        <dbReference type="Proteomes" id="UP000019116"/>
    </source>
</evidence>